<dbReference type="SUPFAM" id="SSF52540">
    <property type="entry name" value="P-loop containing nucleoside triphosphate hydrolases"/>
    <property type="match status" value="1"/>
</dbReference>
<dbReference type="InterPro" id="IPR020588">
    <property type="entry name" value="RecA_ATP-bd"/>
</dbReference>
<dbReference type="Proteomes" id="UP001652625">
    <property type="component" value="Chromosome 09"/>
</dbReference>
<evidence type="ECO:0000256" key="1">
    <source>
        <dbReference type="ARBA" id="ARBA00004123"/>
    </source>
</evidence>
<keyword evidence="6" id="KW-0539">Nucleus</keyword>
<evidence type="ECO:0000256" key="6">
    <source>
        <dbReference type="ARBA" id="ARBA00023242"/>
    </source>
</evidence>
<sequence>MSINNLDINPSIKQQLIKARITEVSSLFSLTIYELEEKISLNESNLKELLSVAANYLLKSSIKTAYSIHTNEEYKHHKLSTGCELVDQCLHGGIIFPGVTEICGESASGKTQLCLQICLNALISDSYSSVLYICTEDAFPMKRLQQMSEIIIKKIPFAAPTILTDRIFIEHTAELDDLWTLLNIKVDLLLSNQKIKLIVLDSVAALFRAEYDASNMINRSQMLAKFGLKLHHISHKYKICFVVVNQVSDDFNSLKSVDAFGSKKVVPALGLTWSYMVSTRILLSRTDLTCTMFQNNQAGKEQKSCDSVVRSLKVLHAPHLPQKIDTLFANV</sequence>
<evidence type="ECO:0000256" key="5">
    <source>
        <dbReference type="ARBA" id="ARBA00023204"/>
    </source>
</evidence>
<dbReference type="Pfam" id="PF08423">
    <property type="entry name" value="Rad51"/>
    <property type="match status" value="1"/>
</dbReference>
<evidence type="ECO:0000256" key="2">
    <source>
        <dbReference type="ARBA" id="ARBA00022741"/>
    </source>
</evidence>
<accession>A0ABM4CG10</accession>
<dbReference type="PROSITE" id="PS50162">
    <property type="entry name" value="RECA_2"/>
    <property type="match status" value="1"/>
</dbReference>
<dbReference type="Gene3D" id="3.40.50.300">
    <property type="entry name" value="P-loop containing nucleotide triphosphate hydrolases"/>
    <property type="match status" value="1"/>
</dbReference>
<evidence type="ECO:0000256" key="3">
    <source>
        <dbReference type="ARBA" id="ARBA00022763"/>
    </source>
</evidence>
<dbReference type="PANTHER" id="PTHR46487:SF1">
    <property type="entry name" value="DNA REPAIR PROTEIN XRCC3"/>
    <property type="match status" value="1"/>
</dbReference>
<keyword evidence="4" id="KW-0067">ATP-binding</keyword>
<evidence type="ECO:0000256" key="4">
    <source>
        <dbReference type="ARBA" id="ARBA00022840"/>
    </source>
</evidence>
<dbReference type="RefSeq" id="XP_065660652.1">
    <property type="nucleotide sequence ID" value="XM_065804580.1"/>
</dbReference>
<evidence type="ECO:0000259" key="7">
    <source>
        <dbReference type="PROSITE" id="PS50162"/>
    </source>
</evidence>
<keyword evidence="2" id="KW-0547">Nucleotide-binding</keyword>
<proteinExistence type="predicted"/>
<dbReference type="InterPro" id="IPR027417">
    <property type="entry name" value="P-loop_NTPase"/>
</dbReference>
<keyword evidence="5" id="KW-0234">DNA repair</keyword>
<reference evidence="9" key="1">
    <citation type="submission" date="2025-08" db="UniProtKB">
        <authorList>
            <consortium name="RefSeq"/>
        </authorList>
    </citation>
    <scope>IDENTIFICATION</scope>
</reference>
<dbReference type="InterPro" id="IPR013632">
    <property type="entry name" value="Rad51_C"/>
</dbReference>
<dbReference type="CDD" id="cd19491">
    <property type="entry name" value="XRCC3"/>
    <property type="match status" value="1"/>
</dbReference>
<keyword evidence="8" id="KW-1185">Reference proteome</keyword>
<dbReference type="GeneID" id="100204276"/>
<comment type="subcellular location">
    <subcellularLocation>
        <location evidence="1">Nucleus</location>
    </subcellularLocation>
</comment>
<protein>
    <submittedName>
        <fullName evidence="9">DNA repair protein XRCC3 isoform X3</fullName>
    </submittedName>
</protein>
<keyword evidence="3" id="KW-0227">DNA damage</keyword>
<dbReference type="PIRSF" id="PIRSF005856">
    <property type="entry name" value="Rad51"/>
    <property type="match status" value="1"/>
</dbReference>
<feature type="domain" description="RecA family profile 1" evidence="7">
    <location>
        <begin position="75"/>
        <end position="247"/>
    </location>
</feature>
<organism evidence="8 9">
    <name type="scientific">Hydra vulgaris</name>
    <name type="common">Hydra</name>
    <name type="synonym">Hydra attenuata</name>
    <dbReference type="NCBI Taxonomy" id="6087"/>
    <lineage>
        <taxon>Eukaryota</taxon>
        <taxon>Metazoa</taxon>
        <taxon>Cnidaria</taxon>
        <taxon>Hydrozoa</taxon>
        <taxon>Hydroidolina</taxon>
        <taxon>Anthoathecata</taxon>
        <taxon>Aplanulata</taxon>
        <taxon>Hydridae</taxon>
        <taxon>Hydra</taxon>
    </lineage>
</organism>
<evidence type="ECO:0000313" key="9">
    <source>
        <dbReference type="RefSeq" id="XP_065660652.1"/>
    </source>
</evidence>
<dbReference type="PANTHER" id="PTHR46487">
    <property type="entry name" value="DNA REPAIR PROTEIN XRCC3"/>
    <property type="match status" value="1"/>
</dbReference>
<name>A0ABM4CG10_HYDVU</name>
<dbReference type="InterPro" id="IPR047348">
    <property type="entry name" value="XRCC3-like_C"/>
</dbReference>
<gene>
    <name evidence="9" type="primary">LOC100204276</name>
</gene>
<dbReference type="InterPro" id="IPR016467">
    <property type="entry name" value="DNA_recomb/repair_RecA-like"/>
</dbReference>
<evidence type="ECO:0000313" key="8">
    <source>
        <dbReference type="Proteomes" id="UP001652625"/>
    </source>
</evidence>